<accession>A0ACC8XEG3</accession>
<organism evidence="1 2">
    <name type="scientific">Candidatus Epulonipiscium fishelsonii</name>
    <dbReference type="NCBI Taxonomy" id="77094"/>
    <lineage>
        <taxon>Bacteria</taxon>
        <taxon>Bacillati</taxon>
        <taxon>Bacillota</taxon>
        <taxon>Clostridia</taxon>
        <taxon>Lachnospirales</taxon>
        <taxon>Lachnospiraceae</taxon>
        <taxon>Candidatus Epulonipiscium</taxon>
    </lineage>
</organism>
<evidence type="ECO:0000313" key="2">
    <source>
        <dbReference type="Proteomes" id="UP000188605"/>
    </source>
</evidence>
<dbReference type="EMBL" id="LJDB01000034">
    <property type="protein sequence ID" value="ONI41540.1"/>
    <property type="molecule type" value="Genomic_DNA"/>
</dbReference>
<reference evidence="1" key="1">
    <citation type="submission" date="2016-08" db="EMBL/GenBank/DDBJ databases">
        <authorList>
            <person name="Ngugi D.K."/>
            <person name="Miyake S."/>
            <person name="Stingl U."/>
        </authorList>
    </citation>
    <scope>NUCLEOTIDE SEQUENCE</scope>
    <source>
        <strain evidence="1">SCG-B11WGA-EpuloA1</strain>
    </source>
</reference>
<evidence type="ECO:0000313" key="1">
    <source>
        <dbReference type="EMBL" id="ONI41540.1"/>
    </source>
</evidence>
<proteinExistence type="predicted"/>
<dbReference type="Proteomes" id="UP000188605">
    <property type="component" value="Unassembled WGS sequence"/>
</dbReference>
<keyword evidence="2" id="KW-1185">Reference proteome</keyword>
<name>A0ACC8XEG3_9FIRM</name>
<comment type="caution">
    <text evidence="1">The sequence shown here is derived from an EMBL/GenBank/DDBJ whole genome shotgun (WGS) entry which is preliminary data.</text>
</comment>
<sequence length="64" mass="7462">MAEANSNQVFVILPKTIYEQLAQKIPGSIWEPYMVMTVIIRFVASWATPEEEVDKLIKYLEKFI</sequence>
<gene>
    <name evidence="1" type="ORF">AN396_03450</name>
</gene>
<protein>
    <submittedName>
        <fullName evidence="1">Uncharacterized protein</fullName>
    </submittedName>
</protein>